<evidence type="ECO:0000313" key="3">
    <source>
        <dbReference type="Proteomes" id="UP000026960"/>
    </source>
</evidence>
<accession>A0A0D3GQR6</accession>
<reference evidence="2" key="2">
    <citation type="submission" date="2015-03" db="UniProtKB">
        <authorList>
            <consortium name="EnsemblPlants"/>
        </authorList>
    </citation>
    <scope>IDENTIFICATION</scope>
</reference>
<dbReference type="EnsemblPlants" id="OBART07G13670.1">
    <property type="protein sequence ID" value="OBART07G13670.1"/>
    <property type="gene ID" value="OBART07G13670"/>
</dbReference>
<dbReference type="HOGENOM" id="CLU_2708715_0_0_1"/>
<dbReference type="Gramene" id="OBART07G13670.1">
    <property type="protein sequence ID" value="OBART07G13670.1"/>
    <property type="gene ID" value="OBART07G13670"/>
</dbReference>
<organism evidence="2">
    <name type="scientific">Oryza barthii</name>
    <dbReference type="NCBI Taxonomy" id="65489"/>
    <lineage>
        <taxon>Eukaryota</taxon>
        <taxon>Viridiplantae</taxon>
        <taxon>Streptophyta</taxon>
        <taxon>Embryophyta</taxon>
        <taxon>Tracheophyta</taxon>
        <taxon>Spermatophyta</taxon>
        <taxon>Magnoliopsida</taxon>
        <taxon>Liliopsida</taxon>
        <taxon>Poales</taxon>
        <taxon>Poaceae</taxon>
        <taxon>BOP clade</taxon>
        <taxon>Oryzoideae</taxon>
        <taxon>Oryzeae</taxon>
        <taxon>Oryzinae</taxon>
        <taxon>Oryza</taxon>
    </lineage>
</organism>
<sequence>MLARAHSRRIRQAQTQHQQFFGEGRQKQLREERGGHSHPIRCLGARSSPLRVSSLWQAWEGEEKGMVTLNAGL</sequence>
<dbReference type="Proteomes" id="UP000026960">
    <property type="component" value="Chromosome 7"/>
</dbReference>
<evidence type="ECO:0000313" key="2">
    <source>
        <dbReference type="EnsemblPlants" id="OBART07G13670.1"/>
    </source>
</evidence>
<proteinExistence type="predicted"/>
<feature type="region of interest" description="Disordered" evidence="1">
    <location>
        <begin position="1"/>
        <end position="43"/>
    </location>
</feature>
<name>A0A0D3GQR6_9ORYZ</name>
<feature type="compositionally biased region" description="Basic residues" evidence="1">
    <location>
        <begin position="1"/>
        <end position="11"/>
    </location>
</feature>
<evidence type="ECO:0000256" key="1">
    <source>
        <dbReference type="SAM" id="MobiDB-lite"/>
    </source>
</evidence>
<keyword evidence="3" id="KW-1185">Reference proteome</keyword>
<feature type="compositionally biased region" description="Basic and acidic residues" evidence="1">
    <location>
        <begin position="24"/>
        <end position="35"/>
    </location>
</feature>
<reference evidence="2" key="1">
    <citation type="journal article" date="2009" name="Rice">
        <title>De Novo Next Generation Sequencing of Plant Genomes.</title>
        <authorList>
            <person name="Rounsley S."/>
            <person name="Marri P.R."/>
            <person name="Yu Y."/>
            <person name="He R."/>
            <person name="Sisneros N."/>
            <person name="Goicoechea J.L."/>
            <person name="Lee S.J."/>
            <person name="Angelova A."/>
            <person name="Kudrna D."/>
            <person name="Luo M."/>
            <person name="Affourtit J."/>
            <person name="Desany B."/>
            <person name="Knight J."/>
            <person name="Niazi F."/>
            <person name="Egholm M."/>
            <person name="Wing R.A."/>
        </authorList>
    </citation>
    <scope>NUCLEOTIDE SEQUENCE [LARGE SCALE GENOMIC DNA]</scope>
    <source>
        <strain evidence="2">cv. IRGC 105608</strain>
    </source>
</reference>
<dbReference type="AlphaFoldDB" id="A0A0D3GQR6"/>
<protein>
    <submittedName>
        <fullName evidence="2">Uncharacterized protein</fullName>
    </submittedName>
</protein>
<dbReference type="PaxDb" id="65489-OBART07G13670.1"/>